<protein>
    <submittedName>
        <fullName evidence="1">Uncharacterized protein</fullName>
    </submittedName>
</protein>
<dbReference type="AlphaFoldDB" id="A0A0E9XKM9"/>
<organism evidence="1">
    <name type="scientific">Anguilla anguilla</name>
    <name type="common">European freshwater eel</name>
    <name type="synonym">Muraena anguilla</name>
    <dbReference type="NCBI Taxonomy" id="7936"/>
    <lineage>
        <taxon>Eukaryota</taxon>
        <taxon>Metazoa</taxon>
        <taxon>Chordata</taxon>
        <taxon>Craniata</taxon>
        <taxon>Vertebrata</taxon>
        <taxon>Euteleostomi</taxon>
        <taxon>Actinopterygii</taxon>
        <taxon>Neopterygii</taxon>
        <taxon>Teleostei</taxon>
        <taxon>Anguilliformes</taxon>
        <taxon>Anguillidae</taxon>
        <taxon>Anguilla</taxon>
    </lineage>
</organism>
<accession>A0A0E9XKM9</accession>
<reference evidence="1" key="1">
    <citation type="submission" date="2014-11" db="EMBL/GenBank/DDBJ databases">
        <authorList>
            <person name="Amaro Gonzalez C."/>
        </authorList>
    </citation>
    <scope>NUCLEOTIDE SEQUENCE</scope>
</reference>
<proteinExistence type="predicted"/>
<evidence type="ECO:0000313" key="1">
    <source>
        <dbReference type="EMBL" id="JAI03283.1"/>
    </source>
</evidence>
<dbReference type="EMBL" id="GBXM01005295">
    <property type="protein sequence ID" value="JAI03283.1"/>
    <property type="molecule type" value="Transcribed_RNA"/>
</dbReference>
<name>A0A0E9XKM9_ANGAN</name>
<reference evidence="1" key="2">
    <citation type="journal article" date="2015" name="Fish Shellfish Immunol.">
        <title>Early steps in the European eel (Anguilla anguilla)-Vibrio vulnificus interaction in the gills: Role of the RtxA13 toxin.</title>
        <authorList>
            <person name="Callol A."/>
            <person name="Pajuelo D."/>
            <person name="Ebbesson L."/>
            <person name="Teles M."/>
            <person name="MacKenzie S."/>
            <person name="Amaro C."/>
        </authorList>
    </citation>
    <scope>NUCLEOTIDE SEQUENCE</scope>
</reference>
<sequence>MLTHAGFKRMAVGFRRDQRSEVNQAGTQEVGHVFLLFFKQTESCRNHHLENSVD</sequence>